<evidence type="ECO:0000256" key="1">
    <source>
        <dbReference type="ARBA" id="ARBA00004123"/>
    </source>
</evidence>
<evidence type="ECO:0000256" key="4">
    <source>
        <dbReference type="ARBA" id="ARBA00023015"/>
    </source>
</evidence>
<dbReference type="InterPro" id="IPR051758">
    <property type="entry name" value="ERF/AP2-like"/>
</dbReference>
<dbReference type="GO" id="GO:0005634">
    <property type="term" value="C:nucleus"/>
    <property type="evidence" value="ECO:0007669"/>
    <property type="project" value="UniProtKB-SubCell"/>
</dbReference>
<name>A0A3Q8TDA7_DIOKA</name>
<evidence type="ECO:0000256" key="9">
    <source>
        <dbReference type="ARBA" id="ARBA00024343"/>
    </source>
</evidence>
<dbReference type="GO" id="GO:0003700">
    <property type="term" value="F:DNA-binding transcription factor activity"/>
    <property type="evidence" value="ECO:0007669"/>
    <property type="project" value="InterPro"/>
</dbReference>
<proteinExistence type="evidence at transcript level"/>
<dbReference type="PROSITE" id="PS51032">
    <property type="entry name" value="AP2_ERF"/>
    <property type="match status" value="1"/>
</dbReference>
<dbReference type="PANTHER" id="PTHR31657:SF78">
    <property type="entry name" value="ETHYLENE-RESPONSIVE TRANSCRIPTION FACTOR ERF060"/>
    <property type="match status" value="1"/>
</dbReference>
<dbReference type="SUPFAM" id="SSF54171">
    <property type="entry name" value="DNA-binding domain"/>
    <property type="match status" value="1"/>
</dbReference>
<sequence>MAAAIDLYSSSSSNPAFLDPFGEELMKALEPFMKGDSFFSSSGADASPASSPSAIPPSPSPSPSPSSSSSFSSSSPPRSTSPLSPPSTSYSSSCYPLDSETNWFSTPPVFCHGFSSYDQMGLEQSGSVGLNPLCPSQILQIQAQIQLQQQQEHYFDPVVAAPSSIRRQQQSLTGLLAPKSIPMKQVGASSKPAKLYRGVRQRHWGKWVAEIRLPKNRTRLWLGTFDTAEEAALAYDKAAYKLRGDFARLNFPGLRHQLGHQLADFKALHSSVDAKLEAICQSLAKHGKVGKVGKQQDSMPKATSKSRNASDNSSIGDLGSPGSSDVKAEGSPLHFDESSGGSSPESDITFLDFSEPSLDESENFALEKFPSVEIDWASL</sequence>
<dbReference type="EMBL" id="MH621292">
    <property type="protein sequence ID" value="AZL19528.1"/>
    <property type="molecule type" value="mRNA"/>
</dbReference>
<feature type="compositionally biased region" description="Low complexity" evidence="10">
    <location>
        <begin position="338"/>
        <end position="347"/>
    </location>
</feature>
<comment type="similarity">
    <text evidence="9">Belongs to the AP2/ERF transcription factor family. ERF subfamily.</text>
</comment>
<keyword evidence="3" id="KW-0611">Plant defense</keyword>
<dbReference type="PRINTS" id="PR00367">
    <property type="entry name" value="ETHRSPELEMNT"/>
</dbReference>
<dbReference type="CDD" id="cd00018">
    <property type="entry name" value="AP2"/>
    <property type="match status" value="1"/>
</dbReference>
<dbReference type="Gene3D" id="3.30.730.10">
    <property type="entry name" value="AP2/ERF domain"/>
    <property type="match status" value="1"/>
</dbReference>
<evidence type="ECO:0000256" key="8">
    <source>
        <dbReference type="ARBA" id="ARBA00023242"/>
    </source>
</evidence>
<dbReference type="GO" id="GO:0006952">
    <property type="term" value="P:defense response"/>
    <property type="evidence" value="ECO:0007669"/>
    <property type="project" value="UniProtKB-KW"/>
</dbReference>
<feature type="domain" description="AP2/ERF" evidence="11">
    <location>
        <begin position="195"/>
        <end position="252"/>
    </location>
</feature>
<keyword evidence="2" id="KW-0936">Ethylene signaling pathway</keyword>
<reference evidence="12" key="1">
    <citation type="submission" date="2018-07" db="EMBL/GenBank/DDBJ databases">
        <title>Persimmon fruit deastringency treatment transcriptome analysis.</title>
        <authorList>
            <person name="Gong Z."/>
            <person name="Zhu Q."/>
            <person name="Yin X."/>
        </authorList>
    </citation>
    <scope>NUCLEOTIDE SEQUENCE</scope>
</reference>
<dbReference type="Pfam" id="PF00847">
    <property type="entry name" value="AP2"/>
    <property type="match status" value="1"/>
</dbReference>
<feature type="compositionally biased region" description="Low complexity" evidence="10">
    <location>
        <begin position="40"/>
        <end position="53"/>
    </location>
</feature>
<evidence type="ECO:0000256" key="3">
    <source>
        <dbReference type="ARBA" id="ARBA00022821"/>
    </source>
</evidence>
<dbReference type="InterPro" id="IPR036955">
    <property type="entry name" value="AP2/ERF_dom_sf"/>
</dbReference>
<evidence type="ECO:0000256" key="2">
    <source>
        <dbReference type="ARBA" id="ARBA00022745"/>
    </source>
</evidence>
<dbReference type="PANTHER" id="PTHR31657">
    <property type="entry name" value="ETHYLENE-RESPONSIVE TRANSCRIPTION FACTOR ERF061"/>
    <property type="match status" value="1"/>
</dbReference>
<dbReference type="GO" id="GO:0000976">
    <property type="term" value="F:transcription cis-regulatory region binding"/>
    <property type="evidence" value="ECO:0007669"/>
    <property type="project" value="UniProtKB-ARBA"/>
</dbReference>
<feature type="region of interest" description="Disordered" evidence="10">
    <location>
        <begin position="40"/>
        <end position="91"/>
    </location>
</feature>
<accession>A0A3Q8TDA7</accession>
<keyword evidence="8" id="KW-0539">Nucleus</keyword>
<protein>
    <submittedName>
        <fullName evidence="12">Transcription factor ERF30</fullName>
    </submittedName>
</protein>
<organism evidence="12">
    <name type="scientific">Diospyros kaki</name>
    <name type="common">Kaki persimmon</name>
    <name type="synonym">Diospyros chinensis</name>
    <dbReference type="NCBI Taxonomy" id="35925"/>
    <lineage>
        <taxon>Eukaryota</taxon>
        <taxon>Viridiplantae</taxon>
        <taxon>Streptophyta</taxon>
        <taxon>Embryophyta</taxon>
        <taxon>Tracheophyta</taxon>
        <taxon>Spermatophyta</taxon>
        <taxon>Magnoliopsida</taxon>
        <taxon>eudicotyledons</taxon>
        <taxon>Gunneridae</taxon>
        <taxon>Pentapetalae</taxon>
        <taxon>asterids</taxon>
        <taxon>Ericales</taxon>
        <taxon>Ebenaceae</taxon>
        <taxon>Diospyros</taxon>
    </lineage>
</organism>
<feature type="compositionally biased region" description="Polar residues" evidence="10">
    <location>
        <begin position="297"/>
        <end position="315"/>
    </location>
</feature>
<evidence type="ECO:0000256" key="7">
    <source>
        <dbReference type="ARBA" id="ARBA00023163"/>
    </source>
</evidence>
<feature type="region of interest" description="Disordered" evidence="10">
    <location>
        <begin position="289"/>
        <end position="352"/>
    </location>
</feature>
<dbReference type="FunFam" id="3.30.730.10:FF:000001">
    <property type="entry name" value="Ethylene-responsive transcription factor 2"/>
    <property type="match status" value="1"/>
</dbReference>
<dbReference type="InterPro" id="IPR016177">
    <property type="entry name" value="DNA-bd_dom_sf"/>
</dbReference>
<dbReference type="InterPro" id="IPR001471">
    <property type="entry name" value="AP2/ERF_dom"/>
</dbReference>
<evidence type="ECO:0000313" key="12">
    <source>
        <dbReference type="EMBL" id="AZL19528.1"/>
    </source>
</evidence>
<keyword evidence="4" id="KW-0805">Transcription regulation</keyword>
<evidence type="ECO:0000256" key="10">
    <source>
        <dbReference type="SAM" id="MobiDB-lite"/>
    </source>
</evidence>
<comment type="subcellular location">
    <subcellularLocation>
        <location evidence="1">Nucleus</location>
    </subcellularLocation>
</comment>
<dbReference type="SMART" id="SM00380">
    <property type="entry name" value="AP2"/>
    <property type="match status" value="1"/>
</dbReference>
<evidence type="ECO:0000256" key="6">
    <source>
        <dbReference type="ARBA" id="ARBA00023159"/>
    </source>
</evidence>
<keyword evidence="5" id="KW-0238">DNA-binding</keyword>
<dbReference type="AlphaFoldDB" id="A0A3Q8TDA7"/>
<feature type="compositionally biased region" description="Pro residues" evidence="10">
    <location>
        <begin position="54"/>
        <end position="64"/>
    </location>
</feature>
<dbReference type="GO" id="GO:0009873">
    <property type="term" value="P:ethylene-activated signaling pathway"/>
    <property type="evidence" value="ECO:0007669"/>
    <property type="project" value="UniProtKB-KW"/>
</dbReference>
<keyword evidence="6" id="KW-0010">Activator</keyword>
<evidence type="ECO:0000256" key="5">
    <source>
        <dbReference type="ARBA" id="ARBA00023125"/>
    </source>
</evidence>
<keyword evidence="7" id="KW-0804">Transcription</keyword>
<feature type="compositionally biased region" description="Low complexity" evidence="10">
    <location>
        <begin position="65"/>
        <end position="91"/>
    </location>
</feature>
<evidence type="ECO:0000259" key="11">
    <source>
        <dbReference type="PROSITE" id="PS51032"/>
    </source>
</evidence>